<comment type="caution">
    <text evidence="7">The sequence shown here is derived from an EMBL/GenBank/DDBJ whole genome shotgun (WGS) entry which is preliminary data.</text>
</comment>
<dbReference type="InterPro" id="IPR005119">
    <property type="entry name" value="LysR_subst-bd"/>
</dbReference>
<dbReference type="Gene3D" id="3.40.190.10">
    <property type="entry name" value="Periplasmic binding protein-like II"/>
    <property type="match status" value="2"/>
</dbReference>
<dbReference type="CDD" id="cd08432">
    <property type="entry name" value="PBP2_GcdR_TrpI_HvrB_AmpR_like"/>
    <property type="match status" value="1"/>
</dbReference>
<dbReference type="GO" id="GO:0006351">
    <property type="term" value="P:DNA-templated transcription"/>
    <property type="evidence" value="ECO:0007669"/>
    <property type="project" value="TreeGrafter"/>
</dbReference>
<dbReference type="PROSITE" id="PS50931">
    <property type="entry name" value="HTH_LYSR"/>
    <property type="match status" value="1"/>
</dbReference>
<feature type="compositionally biased region" description="Basic residues" evidence="5">
    <location>
        <begin position="317"/>
        <end position="326"/>
    </location>
</feature>
<dbReference type="AlphaFoldDB" id="A0A9W6K2R8"/>
<evidence type="ECO:0000256" key="2">
    <source>
        <dbReference type="ARBA" id="ARBA00023015"/>
    </source>
</evidence>
<evidence type="ECO:0000256" key="4">
    <source>
        <dbReference type="ARBA" id="ARBA00023163"/>
    </source>
</evidence>
<accession>A0A9W6K2R8</accession>
<dbReference type="InterPro" id="IPR036390">
    <property type="entry name" value="WH_DNA-bd_sf"/>
</dbReference>
<reference evidence="7" key="1">
    <citation type="journal article" date="2014" name="Int. J. Syst. Evol. Microbiol.">
        <title>Complete genome sequence of Corynebacterium casei LMG S-19264T (=DSM 44701T), isolated from a smear-ripened cheese.</title>
        <authorList>
            <consortium name="US DOE Joint Genome Institute (JGI-PGF)"/>
            <person name="Walter F."/>
            <person name="Albersmeier A."/>
            <person name="Kalinowski J."/>
            <person name="Ruckert C."/>
        </authorList>
    </citation>
    <scope>NUCLEOTIDE SEQUENCE</scope>
    <source>
        <strain evidence="7">VKM B-2789</strain>
    </source>
</reference>
<proteinExistence type="inferred from homology"/>
<feature type="domain" description="HTH lysR-type" evidence="6">
    <location>
        <begin position="3"/>
        <end position="60"/>
    </location>
</feature>
<dbReference type="EMBL" id="BSFM01000017">
    <property type="protein sequence ID" value="GLK85898.1"/>
    <property type="molecule type" value="Genomic_DNA"/>
</dbReference>
<evidence type="ECO:0000259" key="6">
    <source>
        <dbReference type="PROSITE" id="PS50931"/>
    </source>
</evidence>
<protein>
    <submittedName>
        <fullName evidence="7">LysR family transcriptional regulator</fullName>
    </submittedName>
</protein>
<dbReference type="InterPro" id="IPR000847">
    <property type="entry name" value="LysR_HTH_N"/>
</dbReference>
<dbReference type="SUPFAM" id="SSF46785">
    <property type="entry name" value="Winged helix' DNA-binding domain"/>
    <property type="match status" value="1"/>
</dbReference>
<dbReference type="GO" id="GO:0043565">
    <property type="term" value="F:sequence-specific DNA binding"/>
    <property type="evidence" value="ECO:0007669"/>
    <property type="project" value="TreeGrafter"/>
</dbReference>
<feature type="region of interest" description="Disordered" evidence="5">
    <location>
        <begin position="299"/>
        <end position="326"/>
    </location>
</feature>
<keyword evidence="3" id="KW-0238">DNA-binding</keyword>
<name>A0A9W6K2R8_9HYPH</name>
<dbReference type="InterPro" id="IPR036388">
    <property type="entry name" value="WH-like_DNA-bd_sf"/>
</dbReference>
<gene>
    <name evidence="7" type="ORF">GCM10017653_39680</name>
</gene>
<dbReference type="PRINTS" id="PR00039">
    <property type="entry name" value="HTHLYSR"/>
</dbReference>
<dbReference type="InterPro" id="IPR058163">
    <property type="entry name" value="LysR-type_TF_proteobact-type"/>
</dbReference>
<dbReference type="PANTHER" id="PTHR30537">
    <property type="entry name" value="HTH-TYPE TRANSCRIPTIONAL REGULATOR"/>
    <property type="match status" value="1"/>
</dbReference>
<keyword evidence="8" id="KW-1185">Reference proteome</keyword>
<dbReference type="Pfam" id="PF03466">
    <property type="entry name" value="LysR_substrate"/>
    <property type="match status" value="1"/>
</dbReference>
<dbReference type="PANTHER" id="PTHR30537:SF26">
    <property type="entry name" value="GLYCINE CLEAVAGE SYSTEM TRANSCRIPTIONAL ACTIVATOR"/>
    <property type="match status" value="1"/>
</dbReference>
<evidence type="ECO:0000256" key="1">
    <source>
        <dbReference type="ARBA" id="ARBA00009437"/>
    </source>
</evidence>
<reference evidence="7" key="2">
    <citation type="submission" date="2023-01" db="EMBL/GenBank/DDBJ databases">
        <authorList>
            <person name="Sun Q."/>
            <person name="Evtushenko L."/>
        </authorList>
    </citation>
    <scope>NUCLEOTIDE SEQUENCE</scope>
    <source>
        <strain evidence="7">VKM B-2789</strain>
    </source>
</reference>
<dbReference type="SUPFAM" id="SSF53850">
    <property type="entry name" value="Periplasmic binding protein-like II"/>
    <property type="match status" value="1"/>
</dbReference>
<evidence type="ECO:0000313" key="7">
    <source>
        <dbReference type="EMBL" id="GLK85898.1"/>
    </source>
</evidence>
<dbReference type="Gene3D" id="1.10.10.10">
    <property type="entry name" value="Winged helix-like DNA-binding domain superfamily/Winged helix DNA-binding domain"/>
    <property type="match status" value="1"/>
</dbReference>
<evidence type="ECO:0000256" key="3">
    <source>
        <dbReference type="ARBA" id="ARBA00023125"/>
    </source>
</evidence>
<dbReference type="Proteomes" id="UP001143330">
    <property type="component" value="Unassembled WGS sequence"/>
</dbReference>
<dbReference type="RefSeq" id="WP_213359734.1">
    <property type="nucleotide sequence ID" value="NZ_BSFM01000017.1"/>
</dbReference>
<comment type="similarity">
    <text evidence="1">Belongs to the LysR transcriptional regulatory family.</text>
</comment>
<evidence type="ECO:0000313" key="8">
    <source>
        <dbReference type="Proteomes" id="UP001143330"/>
    </source>
</evidence>
<organism evidence="7 8">
    <name type="scientific">Ancylobacter defluvii</name>
    <dbReference type="NCBI Taxonomy" id="1282440"/>
    <lineage>
        <taxon>Bacteria</taxon>
        <taxon>Pseudomonadati</taxon>
        <taxon>Pseudomonadota</taxon>
        <taxon>Alphaproteobacteria</taxon>
        <taxon>Hyphomicrobiales</taxon>
        <taxon>Xanthobacteraceae</taxon>
        <taxon>Ancylobacter</taxon>
    </lineage>
</organism>
<sequence length="326" mass="36346">MQLPIRAIFVFHTAARLGSISKAAEELSVTPSAVSQQIQTLETQLGLTLMSKVGRRVMLTEAGERYFATITDEVERIAEATNLIRGYRSVTTLTVRATPTLSNKWLLPRLGAFLDRNPDLDIRIDGTNEPTTFRREVVDIEIRHGDGRWPGMFVEGLAEEDFFPACSPDYAPAGSLTAAELPRFRLIHSVKSQAQWPRWFALAGVEPGERWARVSFDRSHMAIDAAAGGMGIALESTLMMERELESGRLICPVAAPPPIRLVTQWIVCPHEHLRQRKVRLFLDWLRAERAGWEMRRRNARAALSAPEPPPAALSAAPRRRSVPAPG</sequence>
<keyword evidence="2" id="KW-0805">Transcription regulation</keyword>
<dbReference type="Pfam" id="PF00126">
    <property type="entry name" value="HTH_1"/>
    <property type="match status" value="1"/>
</dbReference>
<keyword evidence="4" id="KW-0804">Transcription</keyword>
<dbReference type="GO" id="GO:0003700">
    <property type="term" value="F:DNA-binding transcription factor activity"/>
    <property type="evidence" value="ECO:0007669"/>
    <property type="project" value="InterPro"/>
</dbReference>
<evidence type="ECO:0000256" key="5">
    <source>
        <dbReference type="SAM" id="MobiDB-lite"/>
    </source>
</evidence>